<dbReference type="GO" id="GO:0016788">
    <property type="term" value="F:hydrolase activity, acting on ester bonds"/>
    <property type="evidence" value="ECO:0007669"/>
    <property type="project" value="UniProtKB-ARBA"/>
</dbReference>
<comment type="caution">
    <text evidence="4">The sequence shown here is derived from an EMBL/GenBank/DDBJ whole genome shotgun (WGS) entry which is preliminary data.</text>
</comment>
<dbReference type="InterPro" id="IPR036514">
    <property type="entry name" value="SGNH_hydro_sf"/>
</dbReference>
<sequence>MKKRIVVFISIILLSVHMFSQDQNFHIYLCLGQSNMQGSATVEAQDKVVMPRFKMMATTDCSEKGRKVGQWYQAVPPLSQCWAGLSPADYFGRTMAACTPDSITVGVINVAIGGSDIRLFNKDLYKAYTNTYPEQWFADQINAYGGNPYERLVKMAKKAQRTGVIKGILLHQGETNERDSNWPLYVKAVYENLLHDLSLSADDVPLLAGEVVHADQGGKCSSMNYIINTLPFYVPTAFVISSSGCSVREDNVHFNSAGVRKLGRRYAVEMLSILGY</sequence>
<dbReference type="OrthoDB" id="9803578at2"/>
<keyword evidence="5" id="KW-1185">Reference proteome</keyword>
<dbReference type="Pfam" id="PF03629">
    <property type="entry name" value="SASA"/>
    <property type="match status" value="1"/>
</dbReference>
<gene>
    <name evidence="4" type="ORF">JCM21142_83</name>
</gene>
<dbReference type="AlphaFoldDB" id="W7XTY8"/>
<dbReference type="PANTHER" id="PTHR31988:SF19">
    <property type="entry name" value="9-O-ACETYL-N-ACETYLNEURAMINIC ACID DEACETYLASE-RELATED"/>
    <property type="match status" value="1"/>
</dbReference>
<dbReference type="InterPro" id="IPR052940">
    <property type="entry name" value="Carb_Esterase_6"/>
</dbReference>
<dbReference type="Proteomes" id="UP000019402">
    <property type="component" value="Unassembled WGS sequence"/>
</dbReference>
<accession>W7XTY8</accession>
<dbReference type="Gene3D" id="3.40.50.1110">
    <property type="entry name" value="SGNH hydrolase"/>
    <property type="match status" value="1"/>
</dbReference>
<feature type="domain" description="Sialate O-acetylesterase" evidence="3">
    <location>
        <begin position="25"/>
        <end position="271"/>
    </location>
</feature>
<keyword evidence="1" id="KW-0378">Hydrolase</keyword>
<dbReference type="SUPFAM" id="SSF52266">
    <property type="entry name" value="SGNH hydrolase"/>
    <property type="match status" value="1"/>
</dbReference>
<organism evidence="4 5">
    <name type="scientific">Saccharicrinis fermentans DSM 9555 = JCM 21142</name>
    <dbReference type="NCBI Taxonomy" id="869213"/>
    <lineage>
        <taxon>Bacteria</taxon>
        <taxon>Pseudomonadati</taxon>
        <taxon>Bacteroidota</taxon>
        <taxon>Bacteroidia</taxon>
        <taxon>Marinilabiliales</taxon>
        <taxon>Marinilabiliaceae</taxon>
        <taxon>Saccharicrinis</taxon>
    </lineage>
</organism>
<dbReference type="EMBL" id="BAMD01000001">
    <property type="protein sequence ID" value="GAF01475.1"/>
    <property type="molecule type" value="Genomic_DNA"/>
</dbReference>
<evidence type="ECO:0000259" key="3">
    <source>
        <dbReference type="Pfam" id="PF03629"/>
    </source>
</evidence>
<evidence type="ECO:0000313" key="5">
    <source>
        <dbReference type="Proteomes" id="UP000019402"/>
    </source>
</evidence>
<name>W7XTY8_9BACT</name>
<protein>
    <recommendedName>
        <fullName evidence="3">Sialate O-acetylesterase domain-containing protein</fullName>
    </recommendedName>
</protein>
<dbReference type="STRING" id="869213.GCA_000517085_04484"/>
<dbReference type="PANTHER" id="PTHR31988">
    <property type="entry name" value="ESTERASE, PUTATIVE (DUF303)-RELATED"/>
    <property type="match status" value="1"/>
</dbReference>
<evidence type="ECO:0000256" key="2">
    <source>
        <dbReference type="SAM" id="SignalP"/>
    </source>
</evidence>
<dbReference type="InterPro" id="IPR005181">
    <property type="entry name" value="SASA"/>
</dbReference>
<reference evidence="4 5" key="1">
    <citation type="journal article" date="2014" name="Genome Announc.">
        <title>Draft Genome Sequence of Cytophaga fermentans JCM 21142T, a Facultative Anaerobe Isolated from Marine Mud.</title>
        <authorList>
            <person name="Starns D."/>
            <person name="Oshima K."/>
            <person name="Suda W."/>
            <person name="Iino T."/>
            <person name="Yuki M."/>
            <person name="Inoue J."/>
            <person name="Kitamura K."/>
            <person name="Iida T."/>
            <person name="Darby A."/>
            <person name="Hattori M."/>
            <person name="Ohkuma M."/>
        </authorList>
    </citation>
    <scope>NUCLEOTIDE SEQUENCE [LARGE SCALE GENOMIC DNA]</scope>
    <source>
        <strain evidence="4 5">JCM 21142</strain>
    </source>
</reference>
<feature type="signal peptide" evidence="2">
    <location>
        <begin position="1"/>
        <end position="20"/>
    </location>
</feature>
<evidence type="ECO:0000313" key="4">
    <source>
        <dbReference type="EMBL" id="GAF01475.1"/>
    </source>
</evidence>
<keyword evidence="2" id="KW-0732">Signal</keyword>
<feature type="chain" id="PRO_5004907077" description="Sialate O-acetylesterase domain-containing protein" evidence="2">
    <location>
        <begin position="21"/>
        <end position="276"/>
    </location>
</feature>
<dbReference type="eggNOG" id="COG2382">
    <property type="taxonomic scope" value="Bacteria"/>
</dbReference>
<proteinExistence type="predicted"/>
<evidence type="ECO:0000256" key="1">
    <source>
        <dbReference type="ARBA" id="ARBA00022801"/>
    </source>
</evidence>